<dbReference type="Proteomes" id="UP000316968">
    <property type="component" value="Chromosome"/>
</dbReference>
<sequence length="431" mass="43675">MRTYTPKKLAALLLLLPLAACSGQTGAPAGSVPAGQSPVQTPNAGSEAGEGTDAGTDPNEANGTDGADGKAEPGADGAAADTGNDGKSATSGSGGTGAGSGGSVTDGLTGETEIAAERLETPWEIQFAGDTVYMTLRGGSIAKVSGGRQTVQPVSLDPGVLEAGEGGMLGFALAPDFAESRAAYVYHTYGEGDGIRNRVIRIEEEPSGSGWTETAVLLDGIPGARVHDGGRIAFGPDGMLYVTTGDAQDESSAQDTGSVAGKILRMTPEGGVPGDNPIADSYVYSYGHRNSQGIDWLADGTMYASEHGPSGNPGGHDEMNEIVPGANYGWPDVLGDESGEGLTPPLYHTGEEAIAPSGIAATPDGKVLVANLRGESLTSFDPETGEMADVLSGVGRIRDVAVHDGQVYVLTNNTDGRGSPAEGDDKLLILR</sequence>
<dbReference type="RefSeq" id="WP_141447001.1">
    <property type="nucleotide sequence ID" value="NZ_CP041217.1"/>
</dbReference>
<dbReference type="EMBL" id="CP041217">
    <property type="protein sequence ID" value="QDH20491.1"/>
    <property type="molecule type" value="Genomic_DNA"/>
</dbReference>
<evidence type="ECO:0000313" key="4">
    <source>
        <dbReference type="EMBL" id="QDH20491.1"/>
    </source>
</evidence>
<evidence type="ECO:0000259" key="3">
    <source>
        <dbReference type="Pfam" id="PF07995"/>
    </source>
</evidence>
<dbReference type="OrthoDB" id="9770043at2"/>
<gene>
    <name evidence="4" type="ORF">FFV09_06225</name>
</gene>
<dbReference type="AlphaFoldDB" id="A0A4Y6UVV6"/>
<dbReference type="PANTHER" id="PTHR19328">
    <property type="entry name" value="HEDGEHOG-INTERACTING PROTEIN"/>
    <property type="match status" value="1"/>
</dbReference>
<dbReference type="SUPFAM" id="SSF50952">
    <property type="entry name" value="Soluble quinoprotein glucose dehydrogenase"/>
    <property type="match status" value="1"/>
</dbReference>
<organism evidence="4 5">
    <name type="scientific">Saccharibacillus brassicae</name>
    <dbReference type="NCBI Taxonomy" id="2583377"/>
    <lineage>
        <taxon>Bacteria</taxon>
        <taxon>Bacillati</taxon>
        <taxon>Bacillota</taxon>
        <taxon>Bacilli</taxon>
        <taxon>Bacillales</taxon>
        <taxon>Paenibacillaceae</taxon>
        <taxon>Saccharibacillus</taxon>
    </lineage>
</organism>
<dbReference type="Pfam" id="PF07995">
    <property type="entry name" value="GSDH"/>
    <property type="match status" value="1"/>
</dbReference>
<keyword evidence="2" id="KW-0732">Signal</keyword>
<dbReference type="PANTHER" id="PTHR19328:SF13">
    <property type="entry name" value="HIPL1 PROTEIN"/>
    <property type="match status" value="1"/>
</dbReference>
<feature type="compositionally biased region" description="Gly residues" evidence="1">
    <location>
        <begin position="92"/>
        <end position="104"/>
    </location>
</feature>
<feature type="compositionally biased region" description="Low complexity" evidence="1">
    <location>
        <begin position="74"/>
        <end position="91"/>
    </location>
</feature>
<dbReference type="Gene3D" id="2.120.10.30">
    <property type="entry name" value="TolB, C-terminal domain"/>
    <property type="match status" value="1"/>
</dbReference>
<dbReference type="InterPro" id="IPR011042">
    <property type="entry name" value="6-blade_b-propeller_TolB-like"/>
</dbReference>
<evidence type="ECO:0000256" key="1">
    <source>
        <dbReference type="SAM" id="MobiDB-lite"/>
    </source>
</evidence>
<proteinExistence type="predicted"/>
<keyword evidence="5" id="KW-1185">Reference proteome</keyword>
<feature type="domain" description="Glucose/Sorbosone dehydrogenase" evidence="3">
    <location>
        <begin position="119"/>
        <end position="417"/>
    </location>
</feature>
<dbReference type="InterPro" id="IPR012938">
    <property type="entry name" value="Glc/Sorbosone_DH"/>
</dbReference>
<protein>
    <submittedName>
        <fullName evidence="4">PQQ-dependent sugar dehydrogenase</fullName>
    </submittedName>
</protein>
<feature type="chain" id="PRO_5038795003" evidence="2">
    <location>
        <begin position="23"/>
        <end position="431"/>
    </location>
</feature>
<dbReference type="KEGG" id="saca:FFV09_06225"/>
<evidence type="ECO:0000313" key="5">
    <source>
        <dbReference type="Proteomes" id="UP000316968"/>
    </source>
</evidence>
<reference evidence="4 5" key="1">
    <citation type="submission" date="2019-06" db="EMBL/GenBank/DDBJ databases">
        <title>Saccharibacillus brassicae sp. nov., an endophytic bacterium isolated from Chinese cabbage seeds (Brassica pekinensis).</title>
        <authorList>
            <person name="Jiang L."/>
            <person name="Lee J."/>
            <person name="Kim S.W."/>
        </authorList>
    </citation>
    <scope>NUCLEOTIDE SEQUENCE [LARGE SCALE GENOMIC DNA]</scope>
    <source>
        <strain evidence="5">KCTC 43072 / ATSA2</strain>
    </source>
</reference>
<dbReference type="InterPro" id="IPR011041">
    <property type="entry name" value="Quinoprot_gluc/sorb_DH_b-prop"/>
</dbReference>
<feature type="signal peptide" evidence="2">
    <location>
        <begin position="1"/>
        <end position="22"/>
    </location>
</feature>
<name>A0A4Y6UVV6_SACBS</name>
<feature type="region of interest" description="Disordered" evidence="1">
    <location>
        <begin position="24"/>
        <end position="108"/>
    </location>
</feature>
<accession>A0A4Y6UVV6</accession>
<evidence type="ECO:0000256" key="2">
    <source>
        <dbReference type="SAM" id="SignalP"/>
    </source>
</evidence>